<evidence type="ECO:0000256" key="11">
    <source>
        <dbReference type="ARBA" id="ARBA00022989"/>
    </source>
</evidence>
<keyword evidence="9" id="KW-0862">Zinc</keyword>
<dbReference type="Gene3D" id="3.30.40.10">
    <property type="entry name" value="Zinc/RING finger domain, C3HC4 (zinc finger)"/>
    <property type="match status" value="1"/>
</dbReference>
<evidence type="ECO:0000313" key="17">
    <source>
        <dbReference type="EMBL" id="SSD58348.1"/>
    </source>
</evidence>
<keyword evidence="7" id="KW-0479">Metal-binding</keyword>
<evidence type="ECO:0000256" key="9">
    <source>
        <dbReference type="ARBA" id="ARBA00022833"/>
    </source>
</evidence>
<name>A0A376B0Y9_9ASCO</name>
<keyword evidence="8" id="KW-0863">Zinc-finger</keyword>
<evidence type="ECO:0000256" key="10">
    <source>
        <dbReference type="ARBA" id="ARBA00022927"/>
    </source>
</evidence>
<dbReference type="PANTHER" id="PTHR12888:SF0">
    <property type="entry name" value="PEROXISOME ASSEMBLY PROTEIN 12"/>
    <property type="match status" value="1"/>
</dbReference>
<evidence type="ECO:0000256" key="12">
    <source>
        <dbReference type="ARBA" id="ARBA00023136"/>
    </source>
</evidence>
<dbReference type="GO" id="GO:0005778">
    <property type="term" value="C:peroxisomal membrane"/>
    <property type="evidence" value="ECO:0007669"/>
    <property type="project" value="UniProtKB-SubCell"/>
</dbReference>
<dbReference type="SUPFAM" id="SSF57850">
    <property type="entry name" value="RING/U-box"/>
    <property type="match status" value="1"/>
</dbReference>
<evidence type="ECO:0000313" key="18">
    <source>
        <dbReference type="Proteomes" id="UP000262825"/>
    </source>
</evidence>
<keyword evidence="18" id="KW-1185">Reference proteome</keyword>
<comment type="similarity">
    <text evidence="3">Belongs to the pex2/pex10/pex12 family.</text>
</comment>
<evidence type="ECO:0000259" key="16">
    <source>
        <dbReference type="Pfam" id="PF04757"/>
    </source>
</evidence>
<keyword evidence="12" id="KW-0472">Membrane</keyword>
<evidence type="ECO:0000256" key="14">
    <source>
        <dbReference type="ARBA" id="ARBA00029692"/>
    </source>
</evidence>
<sequence length="386" mass="44963">MNYILTSILAPILHNNVTSTLEDTPSLLEIIESNEIEDLFTPAARYAVAQLTSRFPNKYTFKIHNSFEEWWTLYNLIIGYKFLNSGNNATFIEKNYGLQRYNTANTTGKLTLLQIMVILYEKNISQYLVNKLDRLYASILKRKFETKINPTTGEYEVDDDYTYTLLESLFIKYWPIFQKLWKILNFGVNLLFLKKLTKSTTLLDNLFSVGFRRFIEKEEPHTKSSNDNNLIPINNRLTHYSFSSNKILKYIKSVLSNVKSNIGSRLFIIIIYAIQVIQHYNSQDLLGTIKKKLNDIDRYVPTPLAIYNNSRHYNDDSSHICRLCNSTITNPAMLETGYVFCYPCIVGYLNDTDGDEKEERKREKKCPVTGRILLHNIENSVRKLLI</sequence>
<keyword evidence="6" id="KW-0812">Transmembrane</keyword>
<feature type="domain" description="Pex N-terminal" evidence="16">
    <location>
        <begin position="34"/>
        <end position="232"/>
    </location>
</feature>
<keyword evidence="5" id="KW-0813">Transport</keyword>
<organism evidence="17 18">
    <name type="scientific">Saccharomycodes ludwigii</name>
    <dbReference type="NCBI Taxonomy" id="36035"/>
    <lineage>
        <taxon>Eukaryota</taxon>
        <taxon>Fungi</taxon>
        <taxon>Dikarya</taxon>
        <taxon>Ascomycota</taxon>
        <taxon>Saccharomycotina</taxon>
        <taxon>Saccharomycetes</taxon>
        <taxon>Saccharomycodales</taxon>
        <taxon>Saccharomycodaceae</taxon>
        <taxon>Saccharomycodes</taxon>
    </lineage>
</organism>
<keyword evidence="11" id="KW-1133">Transmembrane helix</keyword>
<evidence type="ECO:0000256" key="8">
    <source>
        <dbReference type="ARBA" id="ARBA00022771"/>
    </source>
</evidence>
<comment type="subunit">
    <text evidence="15">Component of the PEX2-PEX10-PEX12 retrotranslocation channel, composed of PEX2, PEX10 and PEX12.</text>
</comment>
<comment type="subcellular location">
    <subcellularLocation>
        <location evidence="1">Peroxisome membrane</location>
        <topology evidence="1">Multi-pass membrane protein</topology>
    </subcellularLocation>
</comment>
<evidence type="ECO:0000256" key="7">
    <source>
        <dbReference type="ARBA" id="ARBA00022723"/>
    </source>
</evidence>
<dbReference type="VEuPathDB" id="FungiDB:SCODWIG_00109"/>
<keyword evidence="13" id="KW-0576">Peroxisome</keyword>
<evidence type="ECO:0000256" key="2">
    <source>
        <dbReference type="ARBA" id="ARBA00004906"/>
    </source>
</evidence>
<reference evidence="18" key="1">
    <citation type="submission" date="2018-06" db="EMBL/GenBank/DDBJ databases">
        <authorList>
            <person name="Guldener U."/>
        </authorList>
    </citation>
    <scope>NUCLEOTIDE SEQUENCE [LARGE SCALE GENOMIC DNA]</scope>
    <source>
        <strain evidence="18">UTAD17</strain>
    </source>
</reference>
<dbReference type="Proteomes" id="UP000262825">
    <property type="component" value="Unassembled WGS sequence"/>
</dbReference>
<dbReference type="AlphaFoldDB" id="A0A376B0Y9"/>
<dbReference type="GO" id="GO:0006513">
    <property type="term" value="P:protein monoubiquitination"/>
    <property type="evidence" value="ECO:0007669"/>
    <property type="project" value="TreeGrafter"/>
</dbReference>
<accession>A0A376B0Y9</accession>
<dbReference type="Pfam" id="PF04757">
    <property type="entry name" value="Pex2_Pex12"/>
    <property type="match status" value="1"/>
</dbReference>
<proteinExistence type="inferred from homology"/>
<dbReference type="GO" id="GO:0004842">
    <property type="term" value="F:ubiquitin-protein transferase activity"/>
    <property type="evidence" value="ECO:0007669"/>
    <property type="project" value="TreeGrafter"/>
</dbReference>
<dbReference type="GO" id="GO:0008270">
    <property type="term" value="F:zinc ion binding"/>
    <property type="evidence" value="ECO:0007669"/>
    <property type="project" value="UniProtKB-KW"/>
</dbReference>
<dbReference type="EMBL" id="UFAJ01000007">
    <property type="protein sequence ID" value="SSD58348.1"/>
    <property type="molecule type" value="Genomic_DNA"/>
</dbReference>
<evidence type="ECO:0000256" key="13">
    <source>
        <dbReference type="ARBA" id="ARBA00023140"/>
    </source>
</evidence>
<comment type="pathway">
    <text evidence="2">Protein modification; protein ubiquitination.</text>
</comment>
<dbReference type="InterPro" id="IPR006845">
    <property type="entry name" value="Pex_N"/>
</dbReference>
<protein>
    <recommendedName>
        <fullName evidence="4">Peroxisome assembly protein 12</fullName>
    </recommendedName>
    <alternativeName>
        <fullName evidence="14">Peroxin-12</fullName>
    </alternativeName>
</protein>
<evidence type="ECO:0000256" key="1">
    <source>
        <dbReference type="ARBA" id="ARBA00004585"/>
    </source>
</evidence>
<keyword evidence="10" id="KW-0653">Protein transport</keyword>
<evidence type="ECO:0000256" key="3">
    <source>
        <dbReference type="ARBA" id="ARBA00008704"/>
    </source>
</evidence>
<evidence type="ECO:0000256" key="6">
    <source>
        <dbReference type="ARBA" id="ARBA00022692"/>
    </source>
</evidence>
<dbReference type="InterPro" id="IPR013083">
    <property type="entry name" value="Znf_RING/FYVE/PHD"/>
</dbReference>
<dbReference type="GO" id="GO:1990429">
    <property type="term" value="C:peroxisomal importomer complex"/>
    <property type="evidence" value="ECO:0007669"/>
    <property type="project" value="TreeGrafter"/>
</dbReference>
<gene>
    <name evidence="17" type="ORF">SCODWIG_00109</name>
</gene>
<evidence type="ECO:0000256" key="5">
    <source>
        <dbReference type="ARBA" id="ARBA00022448"/>
    </source>
</evidence>
<dbReference type="InterPro" id="IPR017375">
    <property type="entry name" value="PEX12"/>
</dbReference>
<evidence type="ECO:0000256" key="15">
    <source>
        <dbReference type="ARBA" id="ARBA00034505"/>
    </source>
</evidence>
<evidence type="ECO:0000256" key="4">
    <source>
        <dbReference type="ARBA" id="ARBA00018980"/>
    </source>
</evidence>
<dbReference type="GO" id="GO:0016562">
    <property type="term" value="P:protein import into peroxisome matrix, receptor recycling"/>
    <property type="evidence" value="ECO:0007669"/>
    <property type="project" value="UniProtKB-ARBA"/>
</dbReference>
<dbReference type="PANTHER" id="PTHR12888">
    <property type="entry name" value="PEROXISOME ASSEMBLY PROTEIN 12 PEROXIN-12"/>
    <property type="match status" value="1"/>
</dbReference>